<evidence type="ECO:0000256" key="1">
    <source>
        <dbReference type="SAM" id="MobiDB-lite"/>
    </source>
</evidence>
<feature type="chain" id="PRO_5022801086" evidence="2">
    <location>
        <begin position="20"/>
        <end position="178"/>
    </location>
</feature>
<feature type="region of interest" description="Disordered" evidence="1">
    <location>
        <begin position="114"/>
        <end position="140"/>
    </location>
</feature>
<name>A0A5C5UDH5_9GAMM</name>
<dbReference type="EMBL" id="VOHK01000001">
    <property type="protein sequence ID" value="TWT23753.1"/>
    <property type="molecule type" value="Genomic_DNA"/>
</dbReference>
<dbReference type="Proteomes" id="UP000319980">
    <property type="component" value="Unassembled WGS sequence"/>
</dbReference>
<evidence type="ECO:0000256" key="2">
    <source>
        <dbReference type="SAM" id="SignalP"/>
    </source>
</evidence>
<dbReference type="Pfam" id="PF11159">
    <property type="entry name" value="DUF2939"/>
    <property type="match status" value="1"/>
</dbReference>
<gene>
    <name evidence="3" type="ORF">FQY83_03820</name>
</gene>
<accession>A0A5C5UDH5</accession>
<evidence type="ECO:0000313" key="4">
    <source>
        <dbReference type="Proteomes" id="UP000319980"/>
    </source>
</evidence>
<reference evidence="3 4" key="1">
    <citation type="journal article" date="2008" name="Int. J. Syst. Evol. Microbiol.">
        <title>Luteimonas marina sp. nov., isolated from seawater.</title>
        <authorList>
            <person name="Baik K.S."/>
            <person name="Park S.C."/>
            <person name="Kim M.S."/>
            <person name="Kim E.M."/>
            <person name="Park C."/>
            <person name="Chun J."/>
            <person name="Seong C.N."/>
        </authorList>
    </citation>
    <scope>NUCLEOTIDE SEQUENCE [LARGE SCALE GENOMIC DNA]</scope>
    <source>
        <strain evidence="3 4">FR1330</strain>
    </source>
</reference>
<proteinExistence type="predicted"/>
<feature type="compositionally biased region" description="Basic and acidic residues" evidence="1">
    <location>
        <begin position="126"/>
        <end position="140"/>
    </location>
</feature>
<protein>
    <submittedName>
        <fullName evidence="3">DUF2939 domain-containing protein</fullName>
    </submittedName>
</protein>
<organism evidence="3 4">
    <name type="scientific">Luteimonas marina</name>
    <dbReference type="NCBI Taxonomy" id="488485"/>
    <lineage>
        <taxon>Bacteria</taxon>
        <taxon>Pseudomonadati</taxon>
        <taxon>Pseudomonadota</taxon>
        <taxon>Gammaproteobacteria</taxon>
        <taxon>Lysobacterales</taxon>
        <taxon>Lysobacteraceae</taxon>
        <taxon>Luteimonas</taxon>
    </lineage>
</organism>
<keyword evidence="2" id="KW-0732">Signal</keyword>
<dbReference type="AlphaFoldDB" id="A0A5C5UDH5"/>
<dbReference type="RefSeq" id="WP_146385124.1">
    <property type="nucleotide sequence ID" value="NZ_VOHK01000001.1"/>
</dbReference>
<evidence type="ECO:0000313" key="3">
    <source>
        <dbReference type="EMBL" id="TWT23753.1"/>
    </source>
</evidence>
<dbReference type="InterPro" id="IPR021330">
    <property type="entry name" value="DUF2939"/>
</dbReference>
<keyword evidence="4" id="KW-1185">Reference proteome</keyword>
<sequence length="178" mass="18812">MRKWIALAVLLLAALFAYAAAGPYLTIHAIGKAVREENAAALAKQVDFPPLRASLKAQLGDRLVRSAGIDAQSGLLGALGMSVAGGVIGGAVELMVTPMGLGALMEGRKVWNRASGLPPPSSGEDTSARPDPLRDAERRYESASRFTATVHGDDGAPIVFVLTRKGLRWRLSDIRLPD</sequence>
<feature type="signal peptide" evidence="2">
    <location>
        <begin position="1"/>
        <end position="19"/>
    </location>
</feature>
<dbReference type="OrthoDB" id="5739641at2"/>
<comment type="caution">
    <text evidence="3">The sequence shown here is derived from an EMBL/GenBank/DDBJ whole genome shotgun (WGS) entry which is preliminary data.</text>
</comment>